<dbReference type="Gene3D" id="1.10.287.110">
    <property type="entry name" value="DnaJ domain"/>
    <property type="match status" value="1"/>
</dbReference>
<dbReference type="InterPro" id="IPR001623">
    <property type="entry name" value="DnaJ_domain"/>
</dbReference>
<feature type="region of interest" description="Disordered" evidence="2">
    <location>
        <begin position="111"/>
        <end position="146"/>
    </location>
</feature>
<evidence type="ECO:0000259" key="3">
    <source>
        <dbReference type="PROSITE" id="PS50076"/>
    </source>
</evidence>
<sequence length="159" mass="18334">MSFADILDSKAKEPRLYQILGCDERATTDQITAEYRARVRDFHPDKVSKEESPKNSTDKFMELQNAYSILTSESRRKAYDSWLHSPFPASFEEFTKSQDTFQMSTHWAIPKTQPSIAAKPSEKLPASSKDDFSKKSESRWPETDRYQSSVASAFRNYTL</sequence>
<evidence type="ECO:0000313" key="4">
    <source>
        <dbReference type="Proteomes" id="UP000095282"/>
    </source>
</evidence>
<dbReference type="GO" id="GO:0005737">
    <property type="term" value="C:cytoplasm"/>
    <property type="evidence" value="ECO:0007669"/>
    <property type="project" value="TreeGrafter"/>
</dbReference>
<dbReference type="PRINTS" id="PR00625">
    <property type="entry name" value="JDOMAIN"/>
</dbReference>
<dbReference type="PANTHER" id="PTHR44500:SF1">
    <property type="entry name" value="DNAJ HOMOLOG SUBFAMILY C MEMBER 12"/>
    <property type="match status" value="1"/>
</dbReference>
<dbReference type="CDD" id="cd06257">
    <property type="entry name" value="DnaJ"/>
    <property type="match status" value="1"/>
</dbReference>
<keyword evidence="1" id="KW-0143">Chaperone</keyword>
<dbReference type="PROSITE" id="PS50076">
    <property type="entry name" value="DNAJ_2"/>
    <property type="match status" value="1"/>
</dbReference>
<feature type="compositionally biased region" description="Basic and acidic residues" evidence="2">
    <location>
        <begin position="128"/>
        <end position="145"/>
    </location>
</feature>
<dbReference type="PANTHER" id="PTHR44500">
    <property type="entry name" value="DNAJ HOMOLOG SUBFAMILY C MEMBER 12"/>
    <property type="match status" value="1"/>
</dbReference>
<dbReference type="WBParaSite" id="Csp11.Scaffold585.g4848.t1">
    <property type="protein sequence ID" value="Csp11.Scaffold585.g4848.t1"/>
    <property type="gene ID" value="Csp11.Scaffold585.g4848"/>
</dbReference>
<evidence type="ECO:0000256" key="2">
    <source>
        <dbReference type="SAM" id="MobiDB-lite"/>
    </source>
</evidence>
<dbReference type="AlphaFoldDB" id="A0A1I7TDG7"/>
<protein>
    <submittedName>
        <fullName evidence="5">J domain-containing protein</fullName>
    </submittedName>
</protein>
<dbReference type="eggNOG" id="KOG0691">
    <property type="taxonomic scope" value="Eukaryota"/>
</dbReference>
<dbReference type="InterPro" id="IPR036869">
    <property type="entry name" value="J_dom_sf"/>
</dbReference>
<dbReference type="InterPro" id="IPR029827">
    <property type="entry name" value="JDP1-like"/>
</dbReference>
<dbReference type="SUPFAM" id="SSF46565">
    <property type="entry name" value="Chaperone J-domain"/>
    <property type="match status" value="1"/>
</dbReference>
<reference evidence="5" key="1">
    <citation type="submission" date="2016-11" db="UniProtKB">
        <authorList>
            <consortium name="WormBaseParasite"/>
        </authorList>
    </citation>
    <scope>IDENTIFICATION</scope>
</reference>
<dbReference type="Proteomes" id="UP000095282">
    <property type="component" value="Unplaced"/>
</dbReference>
<accession>A0A1I7TDG7</accession>
<keyword evidence="4" id="KW-1185">Reference proteome</keyword>
<evidence type="ECO:0000256" key="1">
    <source>
        <dbReference type="ARBA" id="ARBA00023186"/>
    </source>
</evidence>
<dbReference type="STRING" id="1561998.A0A1I7TDG7"/>
<name>A0A1I7TDG7_9PELO</name>
<dbReference type="SMART" id="SM00271">
    <property type="entry name" value="DnaJ"/>
    <property type="match status" value="1"/>
</dbReference>
<organism evidence="4 5">
    <name type="scientific">Caenorhabditis tropicalis</name>
    <dbReference type="NCBI Taxonomy" id="1561998"/>
    <lineage>
        <taxon>Eukaryota</taxon>
        <taxon>Metazoa</taxon>
        <taxon>Ecdysozoa</taxon>
        <taxon>Nematoda</taxon>
        <taxon>Chromadorea</taxon>
        <taxon>Rhabditida</taxon>
        <taxon>Rhabditina</taxon>
        <taxon>Rhabditomorpha</taxon>
        <taxon>Rhabditoidea</taxon>
        <taxon>Rhabditidae</taxon>
        <taxon>Peloderinae</taxon>
        <taxon>Caenorhabditis</taxon>
    </lineage>
</organism>
<feature type="domain" description="J" evidence="3">
    <location>
        <begin position="15"/>
        <end position="83"/>
    </location>
</feature>
<dbReference type="Pfam" id="PF00226">
    <property type="entry name" value="DnaJ"/>
    <property type="match status" value="1"/>
</dbReference>
<proteinExistence type="predicted"/>
<evidence type="ECO:0000313" key="5">
    <source>
        <dbReference type="WBParaSite" id="Csp11.Scaffold585.g4848.t1"/>
    </source>
</evidence>